<dbReference type="GO" id="GO:0015948">
    <property type="term" value="P:methanogenesis"/>
    <property type="evidence" value="ECO:0007669"/>
    <property type="project" value="InterPro"/>
</dbReference>
<evidence type="ECO:0000256" key="1">
    <source>
        <dbReference type="ARBA" id="ARBA00023002"/>
    </source>
</evidence>
<dbReference type="GO" id="GO:0016020">
    <property type="term" value="C:membrane"/>
    <property type="evidence" value="ECO:0007669"/>
    <property type="project" value="TreeGrafter"/>
</dbReference>
<dbReference type="SUPFAM" id="SSF53706">
    <property type="entry name" value="Formate dehydrogenase/DMSO reductase, domains 1-3"/>
    <property type="match status" value="1"/>
</dbReference>
<dbReference type="AlphaFoldDB" id="A0A0E3REH1"/>
<dbReference type="NCBIfam" id="TIGR03129">
    <property type="entry name" value="one_C_dehyd_B"/>
    <property type="match status" value="1"/>
</dbReference>
<dbReference type="InterPro" id="IPR016457">
    <property type="entry name" value="Formylmethanofuran_DH_bsu"/>
</dbReference>
<dbReference type="RefSeq" id="WP_011032013.1">
    <property type="nucleotide sequence ID" value="NZ_CP009512.1"/>
</dbReference>
<dbReference type="Proteomes" id="UP000033097">
    <property type="component" value="Chromosome"/>
</dbReference>
<reference evidence="2 3" key="1">
    <citation type="submission" date="2014-07" db="EMBL/GenBank/DDBJ databases">
        <title>Methanogenic archaea and the global carbon cycle.</title>
        <authorList>
            <person name="Henriksen J.R."/>
            <person name="Luke J."/>
            <person name="Reinhart S."/>
            <person name="Benedict M.N."/>
            <person name="Youngblut N.D."/>
            <person name="Metcalf M.E."/>
            <person name="Whitaker R.J."/>
            <person name="Metcalf W.W."/>
        </authorList>
    </citation>
    <scope>NUCLEOTIDE SEQUENCE [LARGE SCALE GENOMIC DNA]</scope>
    <source>
        <strain evidence="2 3">S-6</strain>
    </source>
</reference>
<dbReference type="GO" id="GO:0018493">
    <property type="term" value="F:formylmethanofuran dehydrogenase activity"/>
    <property type="evidence" value="ECO:0007669"/>
    <property type="project" value="InterPro"/>
</dbReference>
<dbReference type="EMBL" id="CP009512">
    <property type="protein sequence ID" value="AKB64465.1"/>
    <property type="molecule type" value="Genomic_DNA"/>
</dbReference>
<dbReference type="PANTHER" id="PTHR43105:SF14">
    <property type="entry name" value="FORMATE DEHYDROGENASE H"/>
    <property type="match status" value="1"/>
</dbReference>
<dbReference type="EC" id="1.2.99.5" evidence="2"/>
<dbReference type="PATRIC" id="fig|213585.10.peg.1590"/>
<gene>
    <name evidence="2" type="ORF">MSMAS_1269</name>
</gene>
<dbReference type="GeneID" id="24838924"/>
<dbReference type="STRING" id="213585.MSMAS_1269"/>
<name>A0A0E3REH1_METMZ</name>
<dbReference type="GO" id="GO:0022904">
    <property type="term" value="P:respiratory electron transport chain"/>
    <property type="evidence" value="ECO:0007669"/>
    <property type="project" value="TreeGrafter"/>
</dbReference>
<keyword evidence="1 2" id="KW-0560">Oxidoreductase</keyword>
<protein>
    <submittedName>
        <fullName evidence="2">Formylmethanofuran dehydrogenase subunit B</fullName>
        <ecNumber evidence="2">1.2.99.5</ecNumber>
    </submittedName>
</protein>
<dbReference type="HOGENOM" id="CLU_034348_0_0_2"/>
<dbReference type="PANTHER" id="PTHR43105">
    <property type="entry name" value="RESPIRATORY NITRATE REDUCTASE"/>
    <property type="match status" value="1"/>
</dbReference>
<dbReference type="KEGG" id="mmj:MSMAS_1269"/>
<accession>A0A0E3REH1</accession>
<dbReference type="GO" id="GO:0003954">
    <property type="term" value="F:NADH dehydrogenase activity"/>
    <property type="evidence" value="ECO:0007669"/>
    <property type="project" value="TreeGrafter"/>
</dbReference>
<proteinExistence type="predicted"/>
<dbReference type="InterPro" id="IPR050123">
    <property type="entry name" value="Prok_molybdopt-oxidoreductase"/>
</dbReference>
<dbReference type="Gene3D" id="3.40.228.10">
    <property type="entry name" value="Dimethylsulfoxide Reductase, domain 2"/>
    <property type="match status" value="1"/>
</dbReference>
<evidence type="ECO:0000313" key="2">
    <source>
        <dbReference type="EMBL" id="AKB64465.1"/>
    </source>
</evidence>
<dbReference type="CDD" id="cd02761">
    <property type="entry name" value="MopB_FmdB-FwdB"/>
    <property type="match status" value="1"/>
</dbReference>
<sequence length="414" mass="45473">MEKNYYVCTGCGMLCDDIEVDVENNKINKVYTACRIGVAHMKDGKESAAFLVDNKPVDETTAISEAATILKNAKNPLIFGLGTSSNEAQKLAIELAKKTSATLDDASSFSLGEVIEALLNNKTKVCTLDDVRNKADVSIFWGTDPSDSHPRQLSKYAYFPRGTEKQRGWEEERTAICIDVRKSHTAKICGNYFFQIPPGGDAEFIDALIAALAGKLPKTSYNFPPKRILELANILKGAKFGVVFAGRGLVYSLDNLEPLIRLMNALNEKANFHLVPMIRQYNTRGFNENLFKETGYVNSVKFEDGTVKHGPEYSVVESLKEKTVDAALIIGSDPFSILPRSIAKNLLEVPVIVLDPCETLTSRNAKVYISTAIDGVESGGSAIRMDGVKVDFKPAVETKRPSDETVLKKIMEAL</sequence>
<dbReference type="PIRSF" id="PIRSF005646">
    <property type="entry name" value="FwdB"/>
    <property type="match status" value="1"/>
</dbReference>
<evidence type="ECO:0000313" key="3">
    <source>
        <dbReference type="Proteomes" id="UP000033097"/>
    </source>
</evidence>
<organism evidence="2 3">
    <name type="scientific">Methanosarcina mazei S-6</name>
    <dbReference type="NCBI Taxonomy" id="213585"/>
    <lineage>
        <taxon>Archaea</taxon>
        <taxon>Methanobacteriati</taxon>
        <taxon>Methanobacteriota</taxon>
        <taxon>Stenosarchaea group</taxon>
        <taxon>Methanomicrobia</taxon>
        <taxon>Methanosarcinales</taxon>
        <taxon>Methanosarcinaceae</taxon>
        <taxon>Methanosarcina</taxon>
    </lineage>
</organism>